<dbReference type="InterPro" id="IPR013815">
    <property type="entry name" value="ATP_grasp_subdomain_1"/>
</dbReference>
<keyword evidence="9" id="KW-0464">Manganese</keyword>
<evidence type="ECO:0000313" key="12">
    <source>
        <dbReference type="EMBL" id="KAK3584132.1"/>
    </source>
</evidence>
<evidence type="ECO:0000256" key="10">
    <source>
        <dbReference type="PROSITE-ProRule" id="PRU00409"/>
    </source>
</evidence>
<dbReference type="PROSITE" id="PS00092">
    <property type="entry name" value="N6_MTASE"/>
    <property type="match status" value="1"/>
</dbReference>
<dbReference type="AlphaFoldDB" id="A0AAE0VP90"/>
<dbReference type="InterPro" id="IPR004215">
    <property type="entry name" value="GSHS_N"/>
</dbReference>
<dbReference type="HAMAP" id="MF_00162">
    <property type="entry name" value="GSH_S"/>
    <property type="match status" value="1"/>
</dbReference>
<keyword evidence="5" id="KW-0479">Metal-binding</keyword>
<dbReference type="Pfam" id="PF02951">
    <property type="entry name" value="GSH-S_N"/>
    <property type="match status" value="1"/>
</dbReference>
<keyword evidence="13" id="KW-1185">Reference proteome</keyword>
<evidence type="ECO:0000256" key="8">
    <source>
        <dbReference type="ARBA" id="ARBA00022842"/>
    </source>
</evidence>
<dbReference type="SUPFAM" id="SSF52440">
    <property type="entry name" value="PreATP-grasp domain"/>
    <property type="match status" value="1"/>
</dbReference>
<dbReference type="InterPro" id="IPR016185">
    <property type="entry name" value="PreATP-grasp_dom_sf"/>
</dbReference>
<dbReference type="InterPro" id="IPR006284">
    <property type="entry name" value="Glut_synth_pro"/>
</dbReference>
<evidence type="ECO:0000256" key="7">
    <source>
        <dbReference type="ARBA" id="ARBA00022840"/>
    </source>
</evidence>
<keyword evidence="8" id="KW-0460">Magnesium</keyword>
<keyword evidence="3" id="KW-0436">Ligase</keyword>
<dbReference type="Gene3D" id="3.30.470.20">
    <property type="entry name" value="ATP-grasp fold, B domain"/>
    <property type="match status" value="1"/>
</dbReference>
<evidence type="ECO:0000256" key="2">
    <source>
        <dbReference type="ARBA" id="ARBA00001946"/>
    </source>
</evidence>
<dbReference type="SUPFAM" id="SSF53335">
    <property type="entry name" value="S-adenosyl-L-methionine-dependent methyltransferases"/>
    <property type="match status" value="1"/>
</dbReference>
<dbReference type="GO" id="GO:0006304">
    <property type="term" value="P:DNA modification"/>
    <property type="evidence" value="ECO:0007669"/>
    <property type="project" value="InterPro"/>
</dbReference>
<dbReference type="PANTHER" id="PTHR21621:SF4">
    <property type="entry name" value="GLUTATHIONE SYNTHETASE"/>
    <property type="match status" value="1"/>
</dbReference>
<dbReference type="GO" id="GO:0008168">
    <property type="term" value="F:methyltransferase activity"/>
    <property type="evidence" value="ECO:0007669"/>
    <property type="project" value="InterPro"/>
</dbReference>
<comment type="cofactor">
    <cofactor evidence="2">
        <name>Mg(2+)</name>
        <dbReference type="ChEBI" id="CHEBI:18420"/>
    </cofactor>
</comment>
<evidence type="ECO:0000313" key="13">
    <source>
        <dbReference type="Proteomes" id="UP001195483"/>
    </source>
</evidence>
<keyword evidence="7 10" id="KW-0067">ATP-binding</keyword>
<protein>
    <recommendedName>
        <fullName evidence="11">ATP-grasp domain-containing protein</fullName>
    </recommendedName>
</protein>
<dbReference type="Pfam" id="PF02955">
    <property type="entry name" value="GSH-S_ATP"/>
    <property type="match status" value="1"/>
</dbReference>
<dbReference type="InterPro" id="IPR002052">
    <property type="entry name" value="DNA_methylase_N6_adenine_CS"/>
</dbReference>
<evidence type="ECO:0000256" key="5">
    <source>
        <dbReference type="ARBA" id="ARBA00022723"/>
    </source>
</evidence>
<sequence>MDPPQTVHPEKDTTFAIGQAASARGYTIHYAPVENLFLQNGIPHIRCRPFRFMNNPEQPMEFLAEDSLYLLDDFDVVLMRKDPPYNMNYIVATHILSLAKKTRVLNIPHALREAPEKIYPFQFPGIFPPTLISRKIQDLKSFAAEHDSVILKPLDGNGGRGIVKTSASDANFPSLCELLTVQESEYAVIQNYLPEVRTGDKRVILLDGEAVGAVLRVPPTGENRANLHIGGTAVQTELTAREKEMCSIIGPALKKDGLYFTGIDVIGDYITEINVTSPTGVQEIRRLGGTDIAKQSVCAFRDTLKDFPENFNICITNPPYLAQNSAKRRGLYYPDTRYDDLYKFSLDKCLQNCENAGVIIPASFLNSGLFRNRLSHYILLNGKMFTDTEHPVCLALFKQKSDDVKIYDDKKYIGTLSEFEKKLPANKKNAEIKFNDKTGKLGLIAIDNTVGPSIRFCRGEEIDPDRIAASSRSITRISVDCDINRVIKNLNDRLAEFRRETYDLFLTPFKGLRKD</sequence>
<dbReference type="Gene3D" id="3.40.50.20">
    <property type="match status" value="1"/>
</dbReference>
<evidence type="ECO:0000256" key="1">
    <source>
        <dbReference type="ARBA" id="ARBA00001936"/>
    </source>
</evidence>
<dbReference type="GO" id="GO:0032259">
    <property type="term" value="P:methylation"/>
    <property type="evidence" value="ECO:0007669"/>
    <property type="project" value="InterPro"/>
</dbReference>
<dbReference type="Proteomes" id="UP001195483">
    <property type="component" value="Unassembled WGS sequence"/>
</dbReference>
<evidence type="ECO:0000256" key="4">
    <source>
        <dbReference type="ARBA" id="ARBA00022684"/>
    </source>
</evidence>
<evidence type="ECO:0000256" key="3">
    <source>
        <dbReference type="ARBA" id="ARBA00022598"/>
    </source>
</evidence>
<comment type="caution">
    <text evidence="12">The sequence shown here is derived from an EMBL/GenBank/DDBJ whole genome shotgun (WGS) entry which is preliminary data.</text>
</comment>
<dbReference type="GO" id="GO:0004363">
    <property type="term" value="F:glutathione synthase activity"/>
    <property type="evidence" value="ECO:0007669"/>
    <property type="project" value="InterPro"/>
</dbReference>
<evidence type="ECO:0000256" key="6">
    <source>
        <dbReference type="ARBA" id="ARBA00022741"/>
    </source>
</evidence>
<comment type="cofactor">
    <cofactor evidence="1">
        <name>Mn(2+)</name>
        <dbReference type="ChEBI" id="CHEBI:29035"/>
    </cofactor>
</comment>
<evidence type="ECO:0000259" key="11">
    <source>
        <dbReference type="PROSITE" id="PS50975"/>
    </source>
</evidence>
<keyword evidence="6 10" id="KW-0547">Nucleotide-binding</keyword>
<dbReference type="Pfam" id="PF07669">
    <property type="entry name" value="Eco57I"/>
    <property type="match status" value="1"/>
</dbReference>
<dbReference type="EMBL" id="JAEAOA010002069">
    <property type="protein sequence ID" value="KAK3584132.1"/>
    <property type="molecule type" value="Genomic_DNA"/>
</dbReference>
<dbReference type="GO" id="GO:0005524">
    <property type="term" value="F:ATP binding"/>
    <property type="evidence" value="ECO:0007669"/>
    <property type="project" value="UniProtKB-UniRule"/>
</dbReference>
<dbReference type="InterPro" id="IPR011761">
    <property type="entry name" value="ATP-grasp"/>
</dbReference>
<dbReference type="GO" id="GO:0003676">
    <property type="term" value="F:nucleic acid binding"/>
    <property type="evidence" value="ECO:0007669"/>
    <property type="project" value="InterPro"/>
</dbReference>
<dbReference type="InterPro" id="IPR029063">
    <property type="entry name" value="SAM-dependent_MTases_sf"/>
</dbReference>
<evidence type="ECO:0000256" key="9">
    <source>
        <dbReference type="ARBA" id="ARBA00023211"/>
    </source>
</evidence>
<dbReference type="SUPFAM" id="SSF56059">
    <property type="entry name" value="Glutathione synthetase ATP-binding domain-like"/>
    <property type="match status" value="1"/>
</dbReference>
<dbReference type="Gene3D" id="3.30.1490.20">
    <property type="entry name" value="ATP-grasp fold, A domain"/>
    <property type="match status" value="1"/>
</dbReference>
<dbReference type="GO" id="GO:0005737">
    <property type="term" value="C:cytoplasm"/>
    <property type="evidence" value="ECO:0007669"/>
    <property type="project" value="TreeGrafter"/>
</dbReference>
<keyword evidence="4" id="KW-0317">Glutathione biosynthesis</keyword>
<feature type="domain" description="ATP-grasp" evidence="11">
    <location>
        <begin position="117"/>
        <end position="301"/>
    </location>
</feature>
<reference evidence="12" key="3">
    <citation type="submission" date="2023-05" db="EMBL/GenBank/DDBJ databases">
        <authorList>
            <person name="Smith C.H."/>
        </authorList>
    </citation>
    <scope>NUCLEOTIDE SEQUENCE</scope>
    <source>
        <strain evidence="12">CHS0354</strain>
        <tissue evidence="12">Mantle</tissue>
    </source>
</reference>
<accession>A0AAE0VP90</accession>
<dbReference type="PANTHER" id="PTHR21621">
    <property type="entry name" value="RIBOSOMAL PROTEIN S6 MODIFICATION PROTEIN"/>
    <property type="match status" value="1"/>
</dbReference>
<organism evidence="12 13">
    <name type="scientific">Potamilus streckersoni</name>
    <dbReference type="NCBI Taxonomy" id="2493646"/>
    <lineage>
        <taxon>Eukaryota</taxon>
        <taxon>Metazoa</taxon>
        <taxon>Spiralia</taxon>
        <taxon>Lophotrochozoa</taxon>
        <taxon>Mollusca</taxon>
        <taxon>Bivalvia</taxon>
        <taxon>Autobranchia</taxon>
        <taxon>Heteroconchia</taxon>
        <taxon>Palaeoheterodonta</taxon>
        <taxon>Unionida</taxon>
        <taxon>Unionoidea</taxon>
        <taxon>Unionidae</taxon>
        <taxon>Ambleminae</taxon>
        <taxon>Lampsilini</taxon>
        <taxon>Potamilus</taxon>
    </lineage>
</organism>
<gene>
    <name evidence="12" type="ORF">CHS0354_035212</name>
</gene>
<dbReference type="NCBIfam" id="NF003573">
    <property type="entry name" value="PRK05246.1"/>
    <property type="match status" value="1"/>
</dbReference>
<dbReference type="NCBIfam" id="TIGR01380">
    <property type="entry name" value="glut_syn"/>
    <property type="match status" value="1"/>
</dbReference>
<name>A0AAE0VP90_9BIVA</name>
<dbReference type="GO" id="GO:0046872">
    <property type="term" value="F:metal ion binding"/>
    <property type="evidence" value="ECO:0007669"/>
    <property type="project" value="UniProtKB-KW"/>
</dbReference>
<proteinExistence type="inferred from homology"/>
<dbReference type="InterPro" id="IPR011639">
    <property type="entry name" value="MethylTrfase_TaqI-like_dom"/>
</dbReference>
<reference evidence="12" key="2">
    <citation type="journal article" date="2021" name="Genome Biol. Evol.">
        <title>Developing a high-quality reference genome for a parasitic bivalve with doubly uniparental inheritance (Bivalvia: Unionida).</title>
        <authorList>
            <person name="Smith C.H."/>
        </authorList>
    </citation>
    <scope>NUCLEOTIDE SEQUENCE</scope>
    <source>
        <strain evidence="12">CHS0354</strain>
        <tissue evidence="12">Mantle</tissue>
    </source>
</reference>
<dbReference type="InterPro" id="IPR004218">
    <property type="entry name" value="GSHS_ATP-bd"/>
</dbReference>
<dbReference type="PROSITE" id="PS50975">
    <property type="entry name" value="ATP_GRASP"/>
    <property type="match status" value="1"/>
</dbReference>
<reference evidence="12" key="1">
    <citation type="journal article" date="2021" name="Genome Biol. Evol.">
        <title>A High-Quality Reference Genome for a Parasitic Bivalve with Doubly Uniparental Inheritance (Bivalvia: Unionida).</title>
        <authorList>
            <person name="Smith C.H."/>
        </authorList>
    </citation>
    <scope>NUCLEOTIDE SEQUENCE</scope>
    <source>
        <strain evidence="12">CHS0354</strain>
    </source>
</reference>